<evidence type="ECO:0000313" key="2">
    <source>
        <dbReference type="Proteomes" id="UP000298030"/>
    </source>
</evidence>
<reference evidence="1 2" key="1">
    <citation type="journal article" date="2019" name="Nat. Ecol. Evol.">
        <title>Megaphylogeny resolves global patterns of mushroom evolution.</title>
        <authorList>
            <person name="Varga T."/>
            <person name="Krizsan K."/>
            <person name="Foldi C."/>
            <person name="Dima B."/>
            <person name="Sanchez-Garcia M."/>
            <person name="Sanchez-Ramirez S."/>
            <person name="Szollosi G.J."/>
            <person name="Szarkandi J.G."/>
            <person name="Papp V."/>
            <person name="Albert L."/>
            <person name="Andreopoulos W."/>
            <person name="Angelini C."/>
            <person name="Antonin V."/>
            <person name="Barry K.W."/>
            <person name="Bougher N.L."/>
            <person name="Buchanan P."/>
            <person name="Buyck B."/>
            <person name="Bense V."/>
            <person name="Catcheside P."/>
            <person name="Chovatia M."/>
            <person name="Cooper J."/>
            <person name="Damon W."/>
            <person name="Desjardin D."/>
            <person name="Finy P."/>
            <person name="Geml J."/>
            <person name="Haridas S."/>
            <person name="Hughes K."/>
            <person name="Justo A."/>
            <person name="Karasinski D."/>
            <person name="Kautmanova I."/>
            <person name="Kiss B."/>
            <person name="Kocsube S."/>
            <person name="Kotiranta H."/>
            <person name="LaButti K.M."/>
            <person name="Lechner B.E."/>
            <person name="Liimatainen K."/>
            <person name="Lipzen A."/>
            <person name="Lukacs Z."/>
            <person name="Mihaltcheva S."/>
            <person name="Morgado L.N."/>
            <person name="Niskanen T."/>
            <person name="Noordeloos M.E."/>
            <person name="Ohm R.A."/>
            <person name="Ortiz-Santana B."/>
            <person name="Ovrebo C."/>
            <person name="Racz N."/>
            <person name="Riley R."/>
            <person name="Savchenko A."/>
            <person name="Shiryaev A."/>
            <person name="Soop K."/>
            <person name="Spirin V."/>
            <person name="Szebenyi C."/>
            <person name="Tomsovsky M."/>
            <person name="Tulloss R.E."/>
            <person name="Uehling J."/>
            <person name="Grigoriev I.V."/>
            <person name="Vagvolgyi C."/>
            <person name="Papp T."/>
            <person name="Martin F.M."/>
            <person name="Miettinen O."/>
            <person name="Hibbett D.S."/>
            <person name="Nagy L.G."/>
        </authorList>
    </citation>
    <scope>NUCLEOTIDE SEQUENCE [LARGE SCALE GENOMIC DNA]</scope>
    <source>
        <strain evidence="1 2">FP101781</strain>
    </source>
</reference>
<proteinExistence type="predicted"/>
<evidence type="ECO:0000313" key="1">
    <source>
        <dbReference type="EMBL" id="TEB20343.1"/>
    </source>
</evidence>
<sequence>MGSRRSEELCASLRQLVCTGIVAGKSHKAREDGANYLTRALHDIPLRVQGIPDSNRSSTSLFPTASYQTRLLELLAY</sequence>
<dbReference type="Proteomes" id="UP000298030">
    <property type="component" value="Unassembled WGS sequence"/>
</dbReference>
<dbReference type="EMBL" id="QPFP01000144">
    <property type="protein sequence ID" value="TEB20343.1"/>
    <property type="molecule type" value="Genomic_DNA"/>
</dbReference>
<name>A0A4Y7SGT7_COPMI</name>
<comment type="caution">
    <text evidence="1">The sequence shown here is derived from an EMBL/GenBank/DDBJ whole genome shotgun (WGS) entry which is preliminary data.</text>
</comment>
<gene>
    <name evidence="1" type="ORF">FA13DRAFT_1743142</name>
</gene>
<accession>A0A4Y7SGT7</accession>
<dbReference type="AlphaFoldDB" id="A0A4Y7SGT7"/>
<organism evidence="1 2">
    <name type="scientific">Coprinellus micaceus</name>
    <name type="common">Glistening ink-cap mushroom</name>
    <name type="synonym">Coprinus micaceus</name>
    <dbReference type="NCBI Taxonomy" id="71717"/>
    <lineage>
        <taxon>Eukaryota</taxon>
        <taxon>Fungi</taxon>
        <taxon>Dikarya</taxon>
        <taxon>Basidiomycota</taxon>
        <taxon>Agaricomycotina</taxon>
        <taxon>Agaricomycetes</taxon>
        <taxon>Agaricomycetidae</taxon>
        <taxon>Agaricales</taxon>
        <taxon>Agaricineae</taxon>
        <taxon>Psathyrellaceae</taxon>
        <taxon>Coprinellus</taxon>
    </lineage>
</organism>
<protein>
    <submittedName>
        <fullName evidence="1">Uncharacterized protein</fullName>
    </submittedName>
</protein>
<keyword evidence="2" id="KW-1185">Reference proteome</keyword>